<keyword evidence="3" id="KW-1185">Reference proteome</keyword>
<dbReference type="Proteomes" id="UP001190700">
    <property type="component" value="Unassembled WGS sequence"/>
</dbReference>
<dbReference type="EMBL" id="LGRX02010603">
    <property type="protein sequence ID" value="KAK3270017.1"/>
    <property type="molecule type" value="Genomic_DNA"/>
</dbReference>
<protein>
    <submittedName>
        <fullName evidence="2">Uncharacterized protein</fullName>
    </submittedName>
</protein>
<evidence type="ECO:0000313" key="2">
    <source>
        <dbReference type="EMBL" id="KAK3270017.1"/>
    </source>
</evidence>
<sequence length="179" mass="20292">MGLPVLANPSTASLRRKPTPARKSPKAFEYFNDPFVLVTTPVEEGREEEYVDHIAYSSSYTADLVSYLKSNGFKPHVGYTFDNDTAEADFTVLLSGLAHVLLPMSYQEFSKLLDLEHEYDFYHITLNEVLFTVLPAVLRGNALAIFHEVAETNPTDGRFALQRLRYEVEGVPDPDRNRF</sequence>
<dbReference type="AlphaFoldDB" id="A0AAE0L324"/>
<evidence type="ECO:0000256" key="1">
    <source>
        <dbReference type="SAM" id="MobiDB-lite"/>
    </source>
</evidence>
<proteinExistence type="predicted"/>
<organism evidence="2 3">
    <name type="scientific">Cymbomonas tetramitiformis</name>
    <dbReference type="NCBI Taxonomy" id="36881"/>
    <lineage>
        <taxon>Eukaryota</taxon>
        <taxon>Viridiplantae</taxon>
        <taxon>Chlorophyta</taxon>
        <taxon>Pyramimonadophyceae</taxon>
        <taxon>Pyramimonadales</taxon>
        <taxon>Pyramimonadaceae</taxon>
        <taxon>Cymbomonas</taxon>
    </lineage>
</organism>
<name>A0AAE0L324_9CHLO</name>
<evidence type="ECO:0000313" key="3">
    <source>
        <dbReference type="Proteomes" id="UP001190700"/>
    </source>
</evidence>
<gene>
    <name evidence="2" type="ORF">CYMTET_21562</name>
</gene>
<feature type="compositionally biased region" description="Basic residues" evidence="1">
    <location>
        <begin position="14"/>
        <end position="23"/>
    </location>
</feature>
<reference evidence="2 3" key="1">
    <citation type="journal article" date="2015" name="Genome Biol. Evol.">
        <title>Comparative Genomics of a Bacterivorous Green Alga Reveals Evolutionary Causalities and Consequences of Phago-Mixotrophic Mode of Nutrition.</title>
        <authorList>
            <person name="Burns J.A."/>
            <person name="Paasch A."/>
            <person name="Narechania A."/>
            <person name="Kim E."/>
        </authorList>
    </citation>
    <scope>NUCLEOTIDE SEQUENCE [LARGE SCALE GENOMIC DNA]</scope>
    <source>
        <strain evidence="2 3">PLY_AMNH</strain>
    </source>
</reference>
<feature type="region of interest" description="Disordered" evidence="1">
    <location>
        <begin position="1"/>
        <end position="23"/>
    </location>
</feature>
<accession>A0AAE0L324</accession>
<comment type="caution">
    <text evidence="2">The sequence shown here is derived from an EMBL/GenBank/DDBJ whole genome shotgun (WGS) entry which is preliminary data.</text>
</comment>